<accession>A0A1L7XIY6</accession>
<evidence type="ECO:0000256" key="1">
    <source>
        <dbReference type="SAM" id="MobiDB-lite"/>
    </source>
</evidence>
<dbReference type="EMBL" id="FJOG01000028">
    <property type="protein sequence ID" value="CZR65000.1"/>
    <property type="molecule type" value="Genomic_DNA"/>
</dbReference>
<gene>
    <name evidence="2" type="ORF">PAC_14900</name>
</gene>
<feature type="region of interest" description="Disordered" evidence="1">
    <location>
        <begin position="435"/>
        <end position="466"/>
    </location>
</feature>
<dbReference type="OrthoDB" id="3563471at2759"/>
<protein>
    <submittedName>
        <fullName evidence="2">Uncharacterized protein</fullName>
    </submittedName>
</protein>
<feature type="compositionally biased region" description="Polar residues" evidence="1">
    <location>
        <begin position="98"/>
        <end position="108"/>
    </location>
</feature>
<sequence>MSAQDITATNQLSIGNGSPNITPNPNPNEPINYEQVERARAQTEEFQAPQKRYKTQSGHIRMPGSVAQDEHLDVRKRKLPRARRSSSETIRPGDIDSADTTVQKSPTSPDRIAPVNFPALRLLSANPVVPIIRNPDLIKSGVTHALFHPTLGIIPIHGWLVRELFPFLAQISPLTSRLASMDHLTFGANRISTNVLGSMEQRVTPDPPFDANWDPGLKPPAPNVHDGINEVISLTNFVISSAAGTPAPANIMSIVEARIPLQHQRMRSTHRIDPSKMQTMGDTRRNMDFLANELPVTWDDDFIDREVKDPDVENLKHLVAIGVMKAGSPIVLAALRQVDKEIGEGPKIRHLLERKWQSERSASSRYTLNRGDQSPEYAFNLDITNSLGACFARGGPGTDEIIASAKRYKQQQLEKQSFKTYDNLFTAVMEEIRKDHRQDYGDEDSESREDGHDGFDDDGDDSGNGNQLRMEILMLRTLAQRRQSTTIL</sequence>
<name>A0A1L7XIY6_9HELO</name>
<evidence type="ECO:0000313" key="3">
    <source>
        <dbReference type="Proteomes" id="UP000184330"/>
    </source>
</evidence>
<keyword evidence="3" id="KW-1185">Reference proteome</keyword>
<proteinExistence type="predicted"/>
<reference evidence="2 3" key="1">
    <citation type="submission" date="2016-03" db="EMBL/GenBank/DDBJ databases">
        <authorList>
            <person name="Ploux O."/>
        </authorList>
    </citation>
    <scope>NUCLEOTIDE SEQUENCE [LARGE SCALE GENOMIC DNA]</scope>
    <source>
        <strain evidence="2 3">UAMH 11012</strain>
    </source>
</reference>
<dbReference type="Proteomes" id="UP000184330">
    <property type="component" value="Unassembled WGS sequence"/>
</dbReference>
<feature type="region of interest" description="Disordered" evidence="1">
    <location>
        <begin position="1"/>
        <end position="113"/>
    </location>
</feature>
<dbReference type="AlphaFoldDB" id="A0A1L7XIY6"/>
<feature type="compositionally biased region" description="Polar residues" evidence="1">
    <location>
        <begin position="1"/>
        <end position="18"/>
    </location>
</feature>
<evidence type="ECO:0000313" key="2">
    <source>
        <dbReference type="EMBL" id="CZR65000.1"/>
    </source>
</evidence>
<feature type="compositionally biased region" description="Basic residues" evidence="1">
    <location>
        <begin position="74"/>
        <end position="84"/>
    </location>
</feature>
<organism evidence="2 3">
    <name type="scientific">Phialocephala subalpina</name>
    <dbReference type="NCBI Taxonomy" id="576137"/>
    <lineage>
        <taxon>Eukaryota</taxon>
        <taxon>Fungi</taxon>
        <taxon>Dikarya</taxon>
        <taxon>Ascomycota</taxon>
        <taxon>Pezizomycotina</taxon>
        <taxon>Leotiomycetes</taxon>
        <taxon>Helotiales</taxon>
        <taxon>Mollisiaceae</taxon>
        <taxon>Phialocephala</taxon>
        <taxon>Phialocephala fortinii species complex</taxon>
    </lineage>
</organism>